<dbReference type="InterPro" id="IPR002885">
    <property type="entry name" value="PPR_rpt"/>
</dbReference>
<dbReference type="Gene3D" id="2.160.20.10">
    <property type="entry name" value="Single-stranded right-handed beta-helix, Pectin lyase-like"/>
    <property type="match status" value="1"/>
</dbReference>
<feature type="repeat" description="PPR" evidence="9">
    <location>
        <begin position="108"/>
        <end position="142"/>
    </location>
</feature>
<dbReference type="GO" id="GO:0005975">
    <property type="term" value="P:carbohydrate metabolic process"/>
    <property type="evidence" value="ECO:0007669"/>
    <property type="project" value="InterPro"/>
</dbReference>
<evidence type="ECO:0000256" key="3">
    <source>
        <dbReference type="ARBA" id="ARBA00022512"/>
    </source>
</evidence>
<keyword evidence="7 10" id="KW-0326">Glycosidase</keyword>
<dbReference type="AlphaFoldDB" id="A0A7J0EZE9"/>
<dbReference type="InterPro" id="IPR000743">
    <property type="entry name" value="Glyco_hydro_28"/>
</dbReference>
<evidence type="ECO:0000256" key="1">
    <source>
        <dbReference type="ARBA" id="ARBA00004191"/>
    </source>
</evidence>
<evidence type="ECO:0000256" key="9">
    <source>
        <dbReference type="PROSITE-ProRule" id="PRU00708"/>
    </source>
</evidence>
<accession>A0A7J0EZE9</accession>
<keyword evidence="12" id="KW-1185">Reference proteome</keyword>
<protein>
    <submittedName>
        <fullName evidence="11">Pectin lyase-like superfamily protein</fullName>
    </submittedName>
</protein>
<sequence length="819" mass="89938">MRSTKLPTIARTITTFTSKYLPITISTSTLLLDSYSKTSFQSNVYARNRAINDEIKSGFVHSALKLFDEMPVRDVVTWNFVAFWRREGFIKKESKLTAGCFDDLPNRNLAAWNLVLCGFCELGRSNELLGAYDDMKLDGVEPNGLTFCYLIRGCSNERLLEEGEQLHCCVVKLGWSKSNLFVANALWNFILLDAAMGEETSACSFLGFLGLSSGTHNLNLGRQIHCFVTKLGFDCGSLHVQSTLINMYGQCGEIDVSVSLFDGVPERRLECCNSLMTSLLHCGIVEDAVEMFGLMLDEGIGFDEVSLSKTFKALSVSSSGSLASCTLAHCCVIKSGFGSDTAVSCSLIDAYSRSGHRRHKSCVVDLLGRSGLLDEAKEVLKKSAVKGDPAIELAMARKMRKEIGYSLIENFLTTHHGQVNVVTRFLLMWMVLGLLEMEFSDDTQAFVDAWKQACSTPKSVFLVPIGRRYLVNATRFKGPCADKLIIQIDGTIVAPDEPKTWDPENPRIWLDFSNLNRVIFQGGGVIDGSGSKWWAASCKRNKSNALTIDSSSAVKVKGLTIRNSQQMHFVISRCESVRLSDIQISAPGDSPNTDGIHITGSTNVVLQNCKIGTGDDCVSIVNGSSGIKMKTIYCGPGHGISSTVSKVFDTHSSGVYFSSTSIGSLGKNNSTGIVTKVVLDTAFLRETTNGLRIKTWQGGSGYVSSVRYQNVRMEDVSNPIIVDQFYCDSPVTCKNLTSAVEINGIMYRNITGTSKSTRAMKFACSDTVPCKHIVLNNINLEKKGWHECLASSDKDFIIEQTKDIEPAKTNREDLIHTEL</sequence>
<dbReference type="InterPro" id="IPR011050">
    <property type="entry name" value="Pectin_lyase_fold/virulence"/>
</dbReference>
<keyword evidence="4" id="KW-0964">Secreted</keyword>
<comment type="subcellular location">
    <subcellularLocation>
        <location evidence="1">Secreted</location>
        <location evidence="1">Cell wall</location>
    </subcellularLocation>
</comment>
<dbReference type="PANTHER" id="PTHR31375">
    <property type="match status" value="1"/>
</dbReference>
<reference evidence="11 12" key="1">
    <citation type="submission" date="2019-07" db="EMBL/GenBank/DDBJ databases">
        <title>De Novo Assembly of kiwifruit Actinidia rufa.</title>
        <authorList>
            <person name="Sugita-Konishi S."/>
            <person name="Sato K."/>
            <person name="Mori E."/>
            <person name="Abe Y."/>
            <person name="Kisaki G."/>
            <person name="Hamano K."/>
            <person name="Suezawa K."/>
            <person name="Otani M."/>
            <person name="Fukuda T."/>
            <person name="Manabe T."/>
            <person name="Gomi K."/>
            <person name="Tabuchi M."/>
            <person name="Akimitsu K."/>
            <person name="Kataoka I."/>
        </authorList>
    </citation>
    <scope>NUCLEOTIDE SEQUENCE [LARGE SCALE GENOMIC DNA]</scope>
    <source>
        <strain evidence="12">cv. Fuchu</strain>
    </source>
</reference>
<dbReference type="InterPro" id="IPR012334">
    <property type="entry name" value="Pectin_lyas_fold"/>
</dbReference>
<dbReference type="Pfam" id="PF13041">
    <property type="entry name" value="PPR_2"/>
    <property type="match status" value="1"/>
</dbReference>
<evidence type="ECO:0000313" key="12">
    <source>
        <dbReference type="Proteomes" id="UP000585474"/>
    </source>
</evidence>
<dbReference type="Pfam" id="PF01535">
    <property type="entry name" value="PPR"/>
    <property type="match status" value="4"/>
</dbReference>
<dbReference type="Pfam" id="PF00295">
    <property type="entry name" value="Glyco_hydro_28"/>
    <property type="match status" value="2"/>
</dbReference>
<evidence type="ECO:0000256" key="7">
    <source>
        <dbReference type="ARBA" id="ARBA00023295"/>
    </source>
</evidence>
<comment type="caution">
    <text evidence="11">The sequence shown here is derived from an EMBL/GenBank/DDBJ whole genome shotgun (WGS) entry which is preliminary data.</text>
</comment>
<dbReference type="GO" id="GO:0071555">
    <property type="term" value="P:cell wall organization"/>
    <property type="evidence" value="ECO:0007669"/>
    <property type="project" value="UniProtKB-KW"/>
</dbReference>
<proteinExistence type="inferred from homology"/>
<evidence type="ECO:0000256" key="4">
    <source>
        <dbReference type="ARBA" id="ARBA00022525"/>
    </source>
</evidence>
<dbReference type="PROSITE" id="PS51375">
    <property type="entry name" value="PPR"/>
    <property type="match status" value="1"/>
</dbReference>
<dbReference type="InterPro" id="IPR011990">
    <property type="entry name" value="TPR-like_helical_dom_sf"/>
</dbReference>
<name>A0A7J0EZE9_9ERIC</name>
<keyword evidence="3" id="KW-0134">Cell wall</keyword>
<dbReference type="SUPFAM" id="SSF51126">
    <property type="entry name" value="Pectin lyase-like"/>
    <property type="match status" value="1"/>
</dbReference>
<dbReference type="OrthoDB" id="187139at2759"/>
<keyword evidence="5" id="KW-0677">Repeat</keyword>
<evidence type="ECO:0000256" key="8">
    <source>
        <dbReference type="ARBA" id="ARBA00023316"/>
    </source>
</evidence>
<keyword evidence="6 10" id="KW-0378">Hydrolase</keyword>
<dbReference type="EMBL" id="BJWL01000007">
    <property type="protein sequence ID" value="GFY91566.1"/>
    <property type="molecule type" value="Genomic_DNA"/>
</dbReference>
<keyword evidence="8" id="KW-0961">Cell wall biogenesis/degradation</keyword>
<keyword evidence="11" id="KW-0456">Lyase</keyword>
<comment type="similarity">
    <text evidence="2 10">Belongs to the glycosyl hydrolase 28 family.</text>
</comment>
<evidence type="ECO:0000256" key="2">
    <source>
        <dbReference type="ARBA" id="ARBA00008834"/>
    </source>
</evidence>
<evidence type="ECO:0000313" key="11">
    <source>
        <dbReference type="EMBL" id="GFY91566.1"/>
    </source>
</evidence>
<evidence type="ECO:0000256" key="10">
    <source>
        <dbReference type="RuleBase" id="RU361169"/>
    </source>
</evidence>
<dbReference type="Gene3D" id="1.25.40.10">
    <property type="entry name" value="Tetratricopeptide repeat domain"/>
    <property type="match status" value="2"/>
</dbReference>
<gene>
    <name evidence="11" type="ORF">Acr_07g0017620</name>
</gene>
<evidence type="ECO:0000256" key="5">
    <source>
        <dbReference type="ARBA" id="ARBA00022737"/>
    </source>
</evidence>
<dbReference type="NCBIfam" id="TIGR00756">
    <property type="entry name" value="PPR"/>
    <property type="match status" value="2"/>
</dbReference>
<dbReference type="GO" id="GO:0004650">
    <property type="term" value="F:polygalacturonase activity"/>
    <property type="evidence" value="ECO:0007669"/>
    <property type="project" value="InterPro"/>
</dbReference>
<dbReference type="GO" id="GO:0016829">
    <property type="term" value="F:lyase activity"/>
    <property type="evidence" value="ECO:0007669"/>
    <property type="project" value="UniProtKB-KW"/>
</dbReference>
<dbReference type="Proteomes" id="UP000585474">
    <property type="component" value="Unassembled WGS sequence"/>
</dbReference>
<organism evidence="11 12">
    <name type="scientific">Actinidia rufa</name>
    <dbReference type="NCBI Taxonomy" id="165716"/>
    <lineage>
        <taxon>Eukaryota</taxon>
        <taxon>Viridiplantae</taxon>
        <taxon>Streptophyta</taxon>
        <taxon>Embryophyta</taxon>
        <taxon>Tracheophyta</taxon>
        <taxon>Spermatophyta</taxon>
        <taxon>Magnoliopsida</taxon>
        <taxon>eudicotyledons</taxon>
        <taxon>Gunneridae</taxon>
        <taxon>Pentapetalae</taxon>
        <taxon>asterids</taxon>
        <taxon>Ericales</taxon>
        <taxon>Actinidiaceae</taxon>
        <taxon>Actinidia</taxon>
    </lineage>
</organism>
<evidence type="ECO:0000256" key="6">
    <source>
        <dbReference type="ARBA" id="ARBA00022801"/>
    </source>
</evidence>